<evidence type="ECO:0000313" key="1">
    <source>
        <dbReference type="EMBL" id="MDV0446776.1"/>
    </source>
</evidence>
<dbReference type="Proteomes" id="UP001271789">
    <property type="component" value="Unassembled WGS sequence"/>
</dbReference>
<dbReference type="AlphaFoldDB" id="A0AAE4MIR2"/>
<sequence length="157" mass="18285">MRDRNTGKLSISLSMSQQIINRMNNLIKTGKFSCLSDVVNTSVLMFLGKIILCENEDGFEHSMIMEFEPNDSSQKTQISVAFNFFVIDKLSEIAENIQKNKSYVVRIAVHDFINYCENNEETIRYPTQKKTDSEMPTTRMELKEIMREILEEIKIKE</sequence>
<name>A0AAE4MIR2_9EURY</name>
<reference evidence="1" key="1">
    <citation type="submission" date="2023-06" db="EMBL/GenBank/DDBJ databases">
        <title>Genome sequence of Methanosarcinaceae archaeon Ag5.</title>
        <authorList>
            <person name="Protasov E."/>
            <person name="Platt K."/>
            <person name="Poehlein A."/>
            <person name="Daniel R."/>
            <person name="Brune A."/>
        </authorList>
    </citation>
    <scope>NUCLEOTIDE SEQUENCE</scope>
    <source>
        <strain evidence="1">Ag5</strain>
    </source>
</reference>
<dbReference type="EMBL" id="JAWDKD010000013">
    <property type="protein sequence ID" value="MDV0446776.1"/>
    <property type="molecule type" value="Genomic_DNA"/>
</dbReference>
<accession>A0AAE4MIR2</accession>
<gene>
    <name evidence="1" type="ORF">MsAg5_06320</name>
</gene>
<protein>
    <submittedName>
        <fullName evidence="1">Uncharacterized protein</fullName>
    </submittedName>
</protein>
<proteinExistence type="predicted"/>
<comment type="caution">
    <text evidence="1">The sequence shown here is derived from an EMBL/GenBank/DDBJ whole genome shotgun (WGS) entry which is preliminary data.</text>
</comment>
<evidence type="ECO:0000313" key="2">
    <source>
        <dbReference type="Proteomes" id="UP001271789"/>
    </source>
</evidence>
<keyword evidence="2" id="KW-1185">Reference proteome</keyword>
<organism evidence="1 2">
    <name type="scientific">Methanolapillus africanus</name>
    <dbReference type="NCBI Taxonomy" id="3028297"/>
    <lineage>
        <taxon>Archaea</taxon>
        <taxon>Methanobacteriati</taxon>
        <taxon>Methanobacteriota</taxon>
        <taxon>Stenosarchaea group</taxon>
        <taxon>Methanomicrobia</taxon>
        <taxon>Methanosarcinales</taxon>
        <taxon>Methanosarcinaceae</taxon>
        <taxon>Methanolapillus</taxon>
    </lineage>
</organism>